<evidence type="ECO:0000256" key="5">
    <source>
        <dbReference type="ARBA" id="ARBA00022842"/>
    </source>
</evidence>
<dbReference type="EMBL" id="CAKOGP040001747">
    <property type="protein sequence ID" value="CAJ1948395.1"/>
    <property type="molecule type" value="Genomic_DNA"/>
</dbReference>
<gene>
    <name evidence="11" type="ORF">CYCCA115_LOCUS11595</name>
</gene>
<dbReference type="NCBIfam" id="TIGR01104">
    <property type="entry name" value="V_PPase"/>
    <property type="match status" value="1"/>
</dbReference>
<keyword evidence="7 10" id="KW-1133">Transmembrane helix</keyword>
<feature type="transmembrane region" description="Helical" evidence="10">
    <location>
        <begin position="79"/>
        <end position="97"/>
    </location>
</feature>
<feature type="transmembrane region" description="Helical" evidence="10">
    <location>
        <begin position="154"/>
        <end position="181"/>
    </location>
</feature>
<dbReference type="PIRSF" id="PIRSF001265">
    <property type="entry name" value="H+-PPase"/>
    <property type="match status" value="1"/>
</dbReference>
<evidence type="ECO:0000313" key="11">
    <source>
        <dbReference type="EMBL" id="CAJ1948395.1"/>
    </source>
</evidence>
<feature type="transmembrane region" description="Helical" evidence="10">
    <location>
        <begin position="288"/>
        <end position="312"/>
    </location>
</feature>
<dbReference type="InterPro" id="IPR004131">
    <property type="entry name" value="PPase-energised_H-pump"/>
</dbReference>
<feature type="transmembrane region" description="Helical" evidence="10">
    <location>
        <begin position="26"/>
        <end position="45"/>
    </location>
</feature>
<evidence type="ECO:0000256" key="10">
    <source>
        <dbReference type="SAM" id="Phobius"/>
    </source>
</evidence>
<dbReference type="EC" id="7.1.3.1" evidence="2"/>
<dbReference type="GO" id="GO:0004427">
    <property type="term" value="F:inorganic diphosphate phosphatase activity"/>
    <property type="evidence" value="ECO:0007669"/>
    <property type="project" value="InterPro"/>
</dbReference>
<evidence type="ECO:0000256" key="7">
    <source>
        <dbReference type="ARBA" id="ARBA00022989"/>
    </source>
</evidence>
<reference evidence="11" key="1">
    <citation type="submission" date="2023-08" db="EMBL/GenBank/DDBJ databases">
        <authorList>
            <person name="Audoor S."/>
            <person name="Bilcke G."/>
        </authorList>
    </citation>
    <scope>NUCLEOTIDE SEQUENCE</scope>
</reference>
<keyword evidence="9 10" id="KW-0472">Membrane</keyword>
<feature type="transmembrane region" description="Helical" evidence="10">
    <location>
        <begin position="109"/>
        <end position="133"/>
    </location>
</feature>
<keyword evidence="8" id="KW-0406">Ion transport</keyword>
<evidence type="ECO:0000256" key="8">
    <source>
        <dbReference type="ARBA" id="ARBA00023065"/>
    </source>
</evidence>
<feature type="transmembrane region" description="Helical" evidence="10">
    <location>
        <begin position="436"/>
        <end position="455"/>
    </location>
</feature>
<feature type="transmembrane region" description="Helical" evidence="10">
    <location>
        <begin position="499"/>
        <end position="518"/>
    </location>
</feature>
<dbReference type="Proteomes" id="UP001295423">
    <property type="component" value="Unassembled WGS sequence"/>
</dbReference>
<evidence type="ECO:0000256" key="1">
    <source>
        <dbReference type="ARBA" id="ARBA00004127"/>
    </source>
</evidence>
<dbReference type="AlphaFoldDB" id="A0AAD2FPN3"/>
<evidence type="ECO:0000256" key="6">
    <source>
        <dbReference type="ARBA" id="ARBA00022967"/>
    </source>
</evidence>
<feature type="transmembrane region" description="Helical" evidence="10">
    <location>
        <begin position="404"/>
        <end position="429"/>
    </location>
</feature>
<keyword evidence="5" id="KW-0460">Magnesium</keyword>
<dbReference type="GO" id="GO:0009678">
    <property type="term" value="F:diphosphate hydrolysis-driven proton transmembrane transporter activity"/>
    <property type="evidence" value="ECO:0007669"/>
    <property type="project" value="UniProtKB-EC"/>
</dbReference>
<evidence type="ECO:0000256" key="3">
    <source>
        <dbReference type="ARBA" id="ARBA00022448"/>
    </source>
</evidence>
<comment type="caution">
    <text evidence="11">The sequence shown here is derived from an EMBL/GenBank/DDBJ whole genome shotgun (WGS) entry which is preliminary data.</text>
</comment>
<proteinExistence type="inferred from homology"/>
<protein>
    <recommendedName>
        <fullName evidence="2">H(+)-exporting diphosphatase</fullName>
        <ecNumber evidence="2">7.1.3.1</ecNumber>
    </recommendedName>
</protein>
<comment type="subcellular location">
    <subcellularLocation>
        <location evidence="1">Endomembrane system</location>
        <topology evidence="1">Multi-pass membrane protein</topology>
    </subcellularLocation>
</comment>
<feature type="transmembrane region" description="Helical" evidence="10">
    <location>
        <begin position="530"/>
        <end position="549"/>
    </location>
</feature>
<accession>A0AAD2FPN3</accession>
<feature type="transmembrane region" description="Helical" evidence="10">
    <location>
        <begin position="332"/>
        <end position="351"/>
    </location>
</feature>
<dbReference type="GO" id="GO:0012505">
    <property type="term" value="C:endomembrane system"/>
    <property type="evidence" value="ECO:0007669"/>
    <property type="project" value="UniProtKB-SubCell"/>
</dbReference>
<evidence type="ECO:0000256" key="9">
    <source>
        <dbReference type="ARBA" id="ARBA00023136"/>
    </source>
</evidence>
<keyword evidence="12" id="KW-1185">Reference proteome</keyword>
<feature type="transmembrane region" description="Helical" evidence="10">
    <location>
        <begin position="193"/>
        <end position="215"/>
    </location>
</feature>
<sequence length="759" mass="78848">MSTTPPLGVACPTADAFPCNAGSLEIISFALVAGVAGLFMSFFLTKKLDRMPRGSDLMNSISDKIKSGARSFLVTEYSYLIRFVVVTAIALFCLYFFDPVSTEKLDGMRYSLCFIVGAFLSASAGWNGMVVATDANVKTTQAADKGGLNAALQVAFTGGAVMGFMVVSFGLLGVSLMYYVVGLGYESASESDILTYSANALAAFGFGASSIALFARVAGGIYTKAADVGADLVGKVEMDIPEDDPRNPAVIADNVGDNVGDVAGMGADLFESFVGSIIATLVLAEDDVVGIMLPFWIAASGIIASAVGYFFVGIKNPNASQKDLLMALHKGTIIASILVVIFAAIIVTILFKGREAVGWSIFGCIVLGLVAGVLIGQATEYFTSYAHWPVRSIADAGETGPATVVIQGLGIGMISTVIPVIILAVTILLCDYLAGLYGIAMSSVGMLSTLGITLATDCYGPIADNAGGIAEMADMDDHVRETTDALDALGNTTAATGKGFAIGSAVLTSLSLLAAFKSKAGIDVVDISEPIVLVGALIGGMLPFLFAALTMLSVQKAAGAIIVEVRRQFAEIPGLREGTAEADSDRCVAISTKSSCQEMILPGLYAILTPLFIGFTIGAKALTGLLAGAIISGMMLAIKMANAGGAWDNAKKYIEIEGAKGGKGTEVHKACVVGDTVGDPFKDTSGPSLNILIKLMSIIALTIAPSIANEEDWANWYWGMIPLVIMIVGTHIVYRMFWRGPITSDPVAPPDASNLSSVV</sequence>
<organism evidence="11 12">
    <name type="scientific">Cylindrotheca closterium</name>
    <dbReference type="NCBI Taxonomy" id="2856"/>
    <lineage>
        <taxon>Eukaryota</taxon>
        <taxon>Sar</taxon>
        <taxon>Stramenopiles</taxon>
        <taxon>Ochrophyta</taxon>
        <taxon>Bacillariophyta</taxon>
        <taxon>Bacillariophyceae</taxon>
        <taxon>Bacillariophycidae</taxon>
        <taxon>Bacillariales</taxon>
        <taxon>Bacillariaceae</taxon>
        <taxon>Cylindrotheca</taxon>
    </lineage>
</organism>
<evidence type="ECO:0000256" key="4">
    <source>
        <dbReference type="ARBA" id="ARBA00022692"/>
    </source>
</evidence>
<dbReference type="Pfam" id="PF03030">
    <property type="entry name" value="H_PPase"/>
    <property type="match status" value="1"/>
</dbReference>
<feature type="transmembrane region" description="Helical" evidence="10">
    <location>
        <begin position="604"/>
        <end position="631"/>
    </location>
</feature>
<evidence type="ECO:0000256" key="2">
    <source>
        <dbReference type="ARBA" id="ARBA00013242"/>
    </source>
</evidence>
<dbReference type="NCBIfam" id="NF001960">
    <property type="entry name" value="PRK00733.3-5"/>
    <property type="match status" value="1"/>
</dbReference>
<name>A0AAD2FPN3_9STRA</name>
<keyword evidence="4 10" id="KW-0812">Transmembrane</keyword>
<dbReference type="HAMAP" id="MF_01129">
    <property type="entry name" value="PPase_energized_pump"/>
    <property type="match status" value="1"/>
</dbReference>
<feature type="transmembrane region" description="Helical" evidence="10">
    <location>
        <begin position="358"/>
        <end position="378"/>
    </location>
</feature>
<feature type="transmembrane region" description="Helical" evidence="10">
    <location>
        <begin position="691"/>
        <end position="708"/>
    </location>
</feature>
<dbReference type="PANTHER" id="PTHR31998">
    <property type="entry name" value="K(+)-INSENSITIVE PYROPHOSPHATE-ENERGIZED PROTON PUMP"/>
    <property type="match status" value="1"/>
</dbReference>
<keyword evidence="3" id="KW-0813">Transport</keyword>
<keyword evidence="6" id="KW-1278">Translocase</keyword>
<dbReference type="GO" id="GO:0016020">
    <property type="term" value="C:membrane"/>
    <property type="evidence" value="ECO:0007669"/>
    <property type="project" value="InterPro"/>
</dbReference>
<evidence type="ECO:0000313" key="12">
    <source>
        <dbReference type="Proteomes" id="UP001295423"/>
    </source>
</evidence>
<feature type="transmembrane region" description="Helical" evidence="10">
    <location>
        <begin position="714"/>
        <end position="734"/>
    </location>
</feature>